<dbReference type="AlphaFoldDB" id="A0A1I0GM24"/>
<protein>
    <submittedName>
        <fullName evidence="2">Uncharacterized protein</fullName>
    </submittedName>
</protein>
<keyword evidence="1" id="KW-1133">Transmembrane helix</keyword>
<comment type="caution">
    <text evidence="2">The sequence shown here is derived from an EMBL/GenBank/DDBJ whole genome shotgun (WGS) entry which is preliminary data.</text>
</comment>
<gene>
    <name evidence="2" type="ORF">SAMN05216521_102083</name>
</gene>
<name>A0A1I0GM24_9FIRM</name>
<reference evidence="2 3" key="1">
    <citation type="submission" date="2016-10" db="EMBL/GenBank/DDBJ databases">
        <authorList>
            <person name="Varghese N."/>
            <person name="Submissions S."/>
        </authorList>
    </citation>
    <scope>NUCLEOTIDE SEQUENCE [LARGE SCALE GENOMIC DNA]</scope>
    <source>
        <strain evidence="2 3">NLAE-zl-C196</strain>
    </source>
</reference>
<accession>A0A1I0GM24</accession>
<evidence type="ECO:0000313" key="3">
    <source>
        <dbReference type="Proteomes" id="UP000182121"/>
    </source>
</evidence>
<organism evidence="2 3">
    <name type="scientific">Enterocloster clostridioformis</name>
    <dbReference type="NCBI Taxonomy" id="1531"/>
    <lineage>
        <taxon>Bacteria</taxon>
        <taxon>Bacillati</taxon>
        <taxon>Bacillota</taxon>
        <taxon>Clostridia</taxon>
        <taxon>Lachnospirales</taxon>
        <taxon>Lachnospiraceae</taxon>
        <taxon>Enterocloster</taxon>
    </lineage>
</organism>
<feature type="transmembrane region" description="Helical" evidence="1">
    <location>
        <begin position="30"/>
        <end position="52"/>
    </location>
</feature>
<proteinExistence type="predicted"/>
<evidence type="ECO:0000313" key="2">
    <source>
        <dbReference type="EMBL" id="SET72096.1"/>
    </source>
</evidence>
<dbReference type="EMBL" id="FOIO01000020">
    <property type="protein sequence ID" value="SET72096.1"/>
    <property type="molecule type" value="Genomic_DNA"/>
</dbReference>
<keyword evidence="1" id="KW-0472">Membrane</keyword>
<dbReference type="Proteomes" id="UP000182121">
    <property type="component" value="Unassembled WGS sequence"/>
</dbReference>
<evidence type="ECO:0000256" key="1">
    <source>
        <dbReference type="SAM" id="Phobius"/>
    </source>
</evidence>
<sequence>MEVIKSIVTCGDIIMAAIIGWFMWNNVKDVASVVGFSVMIFLFLASAGLIWWR</sequence>
<dbReference type="RefSeq" id="WP_166433103.1">
    <property type="nucleotide sequence ID" value="NZ_FOIO01000020.1"/>
</dbReference>
<feature type="transmembrane region" description="Helical" evidence="1">
    <location>
        <begin position="7"/>
        <end position="24"/>
    </location>
</feature>
<keyword evidence="1" id="KW-0812">Transmembrane</keyword>